<sequence length="292" mass="32783">MRIDIRDIFPYIWSVLFGNRAEPVNSPSGITIAFVGRSGSGMSKLENSGTWCLFPEQLIHDATGLYATSVAPDDWHGGHPGEPYTDIIQSHGYTIPGVEHTDFPLVFIDTPRFDPDSSSQNDVHGALRGLCAWLKRCKPHTKLDGLIFMHDVSLDQLRNRLAFSPRENIMEKLCGSDWAPKVVFVSSHWDQISEARIKDVQAQIKAYWFVMRNYQDAPELYQYEHPGTRASAWKILQPLVGQALANRKDKLDMELLSLRDSISSDLYGRIDGIRIPSPDRGMSLVLTVGSGL</sequence>
<evidence type="ECO:0000313" key="1">
    <source>
        <dbReference type="EMBL" id="KAF5363598.1"/>
    </source>
</evidence>
<dbReference type="OrthoDB" id="3047296at2759"/>
<comment type="caution">
    <text evidence="1">The sequence shown here is derived from an EMBL/GenBank/DDBJ whole genome shotgun (WGS) entry which is preliminary data.</text>
</comment>
<protein>
    <recommendedName>
        <fullName evidence="3">G domain-containing protein</fullName>
    </recommendedName>
</protein>
<evidence type="ECO:0008006" key="3">
    <source>
        <dbReference type="Google" id="ProtNLM"/>
    </source>
</evidence>
<proteinExistence type="predicted"/>
<dbReference type="Proteomes" id="UP000559027">
    <property type="component" value="Unassembled WGS sequence"/>
</dbReference>
<name>A0A8H5GER0_9AGAR</name>
<reference evidence="1 2" key="1">
    <citation type="journal article" date="2020" name="ISME J.">
        <title>Uncovering the hidden diversity of litter-decomposition mechanisms in mushroom-forming fungi.</title>
        <authorList>
            <person name="Floudas D."/>
            <person name="Bentzer J."/>
            <person name="Ahren D."/>
            <person name="Johansson T."/>
            <person name="Persson P."/>
            <person name="Tunlid A."/>
        </authorList>
    </citation>
    <scope>NUCLEOTIDE SEQUENCE [LARGE SCALE GENOMIC DNA]</scope>
    <source>
        <strain evidence="1 2">CBS 146.42</strain>
    </source>
</reference>
<keyword evidence="2" id="KW-1185">Reference proteome</keyword>
<accession>A0A8H5GER0</accession>
<dbReference type="SUPFAM" id="SSF52540">
    <property type="entry name" value="P-loop containing nucleoside triphosphate hydrolases"/>
    <property type="match status" value="1"/>
</dbReference>
<evidence type="ECO:0000313" key="2">
    <source>
        <dbReference type="Proteomes" id="UP000559027"/>
    </source>
</evidence>
<dbReference type="EMBL" id="JAACJO010000001">
    <property type="protein sequence ID" value="KAF5363598.1"/>
    <property type="molecule type" value="Genomic_DNA"/>
</dbReference>
<organism evidence="1 2">
    <name type="scientific">Leucocoprinus leucothites</name>
    <dbReference type="NCBI Taxonomy" id="201217"/>
    <lineage>
        <taxon>Eukaryota</taxon>
        <taxon>Fungi</taxon>
        <taxon>Dikarya</taxon>
        <taxon>Basidiomycota</taxon>
        <taxon>Agaricomycotina</taxon>
        <taxon>Agaricomycetes</taxon>
        <taxon>Agaricomycetidae</taxon>
        <taxon>Agaricales</taxon>
        <taxon>Agaricineae</taxon>
        <taxon>Agaricaceae</taxon>
        <taxon>Leucocoprinus</taxon>
    </lineage>
</organism>
<dbReference type="InterPro" id="IPR027417">
    <property type="entry name" value="P-loop_NTPase"/>
</dbReference>
<gene>
    <name evidence="1" type="ORF">D9756_000938</name>
</gene>
<dbReference type="AlphaFoldDB" id="A0A8H5GER0"/>
<dbReference type="Gene3D" id="3.40.50.300">
    <property type="entry name" value="P-loop containing nucleotide triphosphate hydrolases"/>
    <property type="match status" value="1"/>
</dbReference>